<feature type="domain" description="Purple acid phosphatase N-terminal" evidence="1">
    <location>
        <begin position="138"/>
        <end position="222"/>
    </location>
</feature>
<dbReference type="Pfam" id="PF16656">
    <property type="entry name" value="Pur_ac_phosph_N"/>
    <property type="match status" value="1"/>
</dbReference>
<proteinExistence type="predicted"/>
<name>A0A8T4LBC9_9ARCH</name>
<dbReference type="InterPro" id="IPR013783">
    <property type="entry name" value="Ig-like_fold"/>
</dbReference>
<dbReference type="SUPFAM" id="SSF49363">
    <property type="entry name" value="Purple acid phosphatase, N-terminal domain"/>
    <property type="match status" value="2"/>
</dbReference>
<dbReference type="Proteomes" id="UP000675968">
    <property type="component" value="Unassembled WGS sequence"/>
</dbReference>
<sequence>MKPTLSFLILFSLCGLLILQGCTTPYAALPDNNTDWIKHTPPVKTFFEKNPEAIINTQPWDRAKLSNNRQLVQQKCVKSLSGERFYFVHLQGEREELYLWFDQDQQIQCQKLEPVGSQIPEPDSNSNRGLFITELKIADLTNQNAVIAWKTSSKSTSVLWFGTDKNNLTQRIDSNVLSIQHSVVMTPLEPAVTYYYRVFSEIPRTDSTSDYNASSEILSFTTHYSLFRSYSTGLFAIEKLEITETGDKTALATWDTNIATTSVVFYGTSPDKLDYRTLGSENAVHHLVQLENLAFGKPYYLRVYSSTNKTMARLPDIAARISSSKPNPIDEALSAPQFFSTNSELDIWFHTRTYAFGLRGPFPLDFSPRIIEYALEMRGETYVGTLPMTVQLVQNDKNIICDFSFDHNSTGKILQQVVYQINPVDSGACYRAKLKPGRYTFSMAIDANNTVMETNELNNSAKQEFTVN</sequence>
<organism evidence="2 3">
    <name type="scientific">Candidatus Iainarchaeum sp</name>
    <dbReference type="NCBI Taxonomy" id="3101447"/>
    <lineage>
        <taxon>Archaea</taxon>
        <taxon>Candidatus Iainarchaeota</taxon>
        <taxon>Candidatus Iainarchaeia</taxon>
        <taxon>Candidatus Iainarchaeales</taxon>
        <taxon>Candidatus Iainarchaeaceae</taxon>
        <taxon>Candidatus Iainarchaeum</taxon>
    </lineage>
</organism>
<accession>A0A8T4LBC9</accession>
<dbReference type="InterPro" id="IPR015914">
    <property type="entry name" value="PAPs_N"/>
</dbReference>
<dbReference type="PROSITE" id="PS51257">
    <property type="entry name" value="PROKAR_LIPOPROTEIN"/>
    <property type="match status" value="1"/>
</dbReference>
<reference evidence="2" key="2">
    <citation type="submission" date="2021-05" db="EMBL/GenBank/DDBJ databases">
        <title>Protein family content uncovers lineage relationships and bacterial pathway maintenance mechanisms in DPANN archaea.</title>
        <authorList>
            <person name="Castelle C.J."/>
            <person name="Meheust R."/>
            <person name="Jaffe A.L."/>
            <person name="Seitz K."/>
            <person name="Gong X."/>
            <person name="Baker B.J."/>
            <person name="Banfield J.F."/>
        </authorList>
    </citation>
    <scope>NUCLEOTIDE SEQUENCE</scope>
    <source>
        <strain evidence="2">RIFCSPLOWO2_01_FULL_AR10_48_17</strain>
    </source>
</reference>
<evidence type="ECO:0000313" key="2">
    <source>
        <dbReference type="EMBL" id="MBS3062020.1"/>
    </source>
</evidence>
<dbReference type="EMBL" id="JAGVWC010000012">
    <property type="protein sequence ID" value="MBS3062020.1"/>
    <property type="molecule type" value="Genomic_DNA"/>
</dbReference>
<dbReference type="GO" id="GO:0003993">
    <property type="term" value="F:acid phosphatase activity"/>
    <property type="evidence" value="ECO:0007669"/>
    <property type="project" value="InterPro"/>
</dbReference>
<evidence type="ECO:0000259" key="1">
    <source>
        <dbReference type="Pfam" id="PF16656"/>
    </source>
</evidence>
<reference evidence="2" key="1">
    <citation type="submission" date="2021-03" db="EMBL/GenBank/DDBJ databases">
        <authorList>
            <person name="Jaffe A."/>
        </authorList>
    </citation>
    <scope>NUCLEOTIDE SEQUENCE</scope>
    <source>
        <strain evidence="2">RIFCSPLOWO2_01_FULL_AR10_48_17</strain>
    </source>
</reference>
<dbReference type="Gene3D" id="2.60.40.380">
    <property type="entry name" value="Purple acid phosphatase-like, N-terminal"/>
    <property type="match status" value="1"/>
</dbReference>
<evidence type="ECO:0000313" key="3">
    <source>
        <dbReference type="Proteomes" id="UP000675968"/>
    </source>
</evidence>
<comment type="caution">
    <text evidence="2">The sequence shown here is derived from an EMBL/GenBank/DDBJ whole genome shotgun (WGS) entry which is preliminary data.</text>
</comment>
<protein>
    <submittedName>
        <fullName evidence="2">Fibronectin type III domain-containing protein</fullName>
    </submittedName>
</protein>
<dbReference type="Gene3D" id="2.60.40.10">
    <property type="entry name" value="Immunoglobulins"/>
    <property type="match status" value="1"/>
</dbReference>
<dbReference type="InterPro" id="IPR008963">
    <property type="entry name" value="Purple_acid_Pase-like_N"/>
</dbReference>
<dbReference type="AlphaFoldDB" id="A0A8T4LBC9"/>
<dbReference type="GO" id="GO:0046872">
    <property type="term" value="F:metal ion binding"/>
    <property type="evidence" value="ECO:0007669"/>
    <property type="project" value="InterPro"/>
</dbReference>
<gene>
    <name evidence="2" type="ORF">J4215_05555</name>
</gene>